<accession>A0ABT1X4V3</accession>
<dbReference type="InterPro" id="IPR001584">
    <property type="entry name" value="Integrase_cat-core"/>
</dbReference>
<dbReference type="InterPro" id="IPR036397">
    <property type="entry name" value="RNaseH_sf"/>
</dbReference>
<dbReference type="InterPro" id="IPR012337">
    <property type="entry name" value="RNaseH-like_sf"/>
</dbReference>
<dbReference type="RefSeq" id="WP_257716795.1">
    <property type="nucleotide sequence ID" value="NZ_JANJOU010000010.1"/>
</dbReference>
<proteinExistence type="predicted"/>
<dbReference type="EMBL" id="JANJOU010000010">
    <property type="protein sequence ID" value="MCR0983126.1"/>
    <property type="molecule type" value="Genomic_DNA"/>
</dbReference>
<evidence type="ECO:0000313" key="2">
    <source>
        <dbReference type="EMBL" id="MCR0983126.1"/>
    </source>
</evidence>
<protein>
    <recommendedName>
        <fullName evidence="1">Integrase catalytic domain-containing protein</fullName>
    </recommendedName>
</protein>
<gene>
    <name evidence="2" type="ORF">NRP21_13800</name>
</gene>
<dbReference type="PROSITE" id="PS50994">
    <property type="entry name" value="INTEGRASE"/>
    <property type="match status" value="1"/>
</dbReference>
<dbReference type="SUPFAM" id="SSF53098">
    <property type="entry name" value="Ribonuclease H-like"/>
    <property type="match status" value="1"/>
</dbReference>
<evidence type="ECO:0000313" key="3">
    <source>
        <dbReference type="Proteomes" id="UP001524642"/>
    </source>
</evidence>
<feature type="domain" description="Integrase catalytic" evidence="1">
    <location>
        <begin position="260"/>
        <end position="473"/>
    </location>
</feature>
<keyword evidence="3" id="KW-1185">Reference proteome</keyword>
<evidence type="ECO:0000259" key="1">
    <source>
        <dbReference type="PROSITE" id="PS50994"/>
    </source>
</evidence>
<comment type="caution">
    <text evidence="2">The sequence shown here is derived from an EMBL/GenBank/DDBJ whole genome shotgun (WGS) entry which is preliminary data.</text>
</comment>
<dbReference type="Gene3D" id="3.30.420.10">
    <property type="entry name" value="Ribonuclease H-like superfamily/Ribonuclease H"/>
    <property type="match status" value="1"/>
</dbReference>
<name>A0ABT1X4V3_9PROT</name>
<dbReference type="Proteomes" id="UP001524642">
    <property type="component" value="Unassembled WGS sequence"/>
</dbReference>
<sequence>MTPKLSLRRGDHLIRGGVRFKVLHRAKDGSVNLERTDDDSVSTVPEDQLVREYGEGLLEIDRRQEVVQGAAAHLLEGDFASLSEAAKAKAEFRVPFVRKMLDDRRRRWSNRDLATLIECVRQEKGFKKGPSPRSLRRWANRALALGFERLGDVRILVPRNHACGGSHDKFGAEVQSIMDGVIDDLVMVPEKTSGSDAYLEIRARIRAKEAELKTRFGASAPSLPVPSKRTFYRRLGSISEEAMSLARDGRLETDRKHSLVGRGPQGDYLLHEVEIDHTPIDVIVVCPLTGIPIGRPTVTIALDRWSRMIVGVHVGLEGPGWHAAMMCLRNAILPKTALLGVDREDLRARYPWDAMGIMDVLVLDNGPEFHSAALRSAAKELGITLQYCPAGQPRYKGKVERLFRRANVELFHTLPGTTFSNPAMRGKYDSKAEARLTVTDVRALVHQWIADIYCRTPHSFTKQTPNERWAEGLRQRGGVSLPNSAADVMLSLANVEYRRLTSKGIELYGLHYSNPRDPRLRALLNHPDRPQAFKVRVGSENLGTVHVEDFREPGHYVPVPCIDRNYAEGLSLGEHHAIMARTRMNLKARQAATMAMLAESKAKLRAAIARVRQAGNLSSTKLNAIYPALTGKITDIGEDGNPVPVASGAAPVAAPVAPPRKAEPRGPVVLDMPQRKFAISFG</sequence>
<reference evidence="2 3" key="1">
    <citation type="submission" date="2022-06" db="EMBL/GenBank/DDBJ databases">
        <title>Roseomonas CN29.</title>
        <authorList>
            <person name="Cheng Y."/>
            <person name="He X."/>
        </authorList>
    </citation>
    <scope>NUCLEOTIDE SEQUENCE [LARGE SCALE GENOMIC DNA]</scope>
    <source>
        <strain evidence="2 3">CN29</strain>
    </source>
</reference>
<organism evidence="2 3">
    <name type="scientific">Roseomonas populi</name>
    <dbReference type="NCBI Taxonomy" id="3121582"/>
    <lineage>
        <taxon>Bacteria</taxon>
        <taxon>Pseudomonadati</taxon>
        <taxon>Pseudomonadota</taxon>
        <taxon>Alphaproteobacteria</taxon>
        <taxon>Acetobacterales</taxon>
        <taxon>Roseomonadaceae</taxon>
        <taxon>Roseomonas</taxon>
    </lineage>
</organism>